<protein>
    <submittedName>
        <fullName evidence="2">Uncharacterized protein</fullName>
    </submittedName>
</protein>
<feature type="region of interest" description="Disordered" evidence="1">
    <location>
        <begin position="1"/>
        <end position="22"/>
    </location>
</feature>
<comment type="caution">
    <text evidence="2">The sequence shown here is derived from an EMBL/GenBank/DDBJ whole genome shotgun (WGS) entry which is preliminary data.</text>
</comment>
<keyword evidence="3" id="KW-1185">Reference proteome</keyword>
<proteinExistence type="predicted"/>
<evidence type="ECO:0000313" key="2">
    <source>
        <dbReference type="EMBL" id="PKI51402.1"/>
    </source>
</evidence>
<name>A0A2I0J594_PUNGR</name>
<gene>
    <name evidence="2" type="ORF">CRG98_028198</name>
</gene>
<evidence type="ECO:0000313" key="3">
    <source>
        <dbReference type="Proteomes" id="UP000233551"/>
    </source>
</evidence>
<evidence type="ECO:0000256" key="1">
    <source>
        <dbReference type="SAM" id="MobiDB-lite"/>
    </source>
</evidence>
<reference evidence="2 3" key="1">
    <citation type="submission" date="2017-11" db="EMBL/GenBank/DDBJ databases">
        <title>De-novo sequencing of pomegranate (Punica granatum L.) genome.</title>
        <authorList>
            <person name="Akparov Z."/>
            <person name="Amiraslanov A."/>
            <person name="Hajiyeva S."/>
            <person name="Abbasov M."/>
            <person name="Kaur K."/>
            <person name="Hamwieh A."/>
            <person name="Solovyev V."/>
            <person name="Salamov A."/>
            <person name="Braich B."/>
            <person name="Kosarev P."/>
            <person name="Mahmoud A."/>
            <person name="Hajiyev E."/>
            <person name="Babayeva S."/>
            <person name="Izzatullayeva V."/>
            <person name="Mammadov A."/>
            <person name="Mammadov A."/>
            <person name="Sharifova S."/>
            <person name="Ojaghi J."/>
            <person name="Eynullazada K."/>
            <person name="Bayramov B."/>
            <person name="Abdulazimova A."/>
            <person name="Shahmuradov I."/>
        </authorList>
    </citation>
    <scope>NUCLEOTIDE SEQUENCE [LARGE SCALE GENOMIC DNA]</scope>
    <source>
        <strain evidence="3">cv. AG2017</strain>
        <tissue evidence="2">Leaf</tissue>
    </source>
</reference>
<dbReference type="EMBL" id="PGOL01002009">
    <property type="protein sequence ID" value="PKI51402.1"/>
    <property type="molecule type" value="Genomic_DNA"/>
</dbReference>
<dbReference type="AlphaFoldDB" id="A0A2I0J594"/>
<organism evidence="2 3">
    <name type="scientific">Punica granatum</name>
    <name type="common">Pomegranate</name>
    <dbReference type="NCBI Taxonomy" id="22663"/>
    <lineage>
        <taxon>Eukaryota</taxon>
        <taxon>Viridiplantae</taxon>
        <taxon>Streptophyta</taxon>
        <taxon>Embryophyta</taxon>
        <taxon>Tracheophyta</taxon>
        <taxon>Spermatophyta</taxon>
        <taxon>Magnoliopsida</taxon>
        <taxon>eudicotyledons</taxon>
        <taxon>Gunneridae</taxon>
        <taxon>Pentapetalae</taxon>
        <taxon>rosids</taxon>
        <taxon>malvids</taxon>
        <taxon>Myrtales</taxon>
        <taxon>Lythraceae</taxon>
        <taxon>Punica</taxon>
    </lineage>
</organism>
<sequence length="105" mass="11112">MAGMLTRRGGATPSDTHPSIEITGWLKPCRQPRSRVGWLIGPPTPSHPLPPRSGSLVWLSQPVTPIEGWVVDGDAPDIPAGILQFGGVRAALVGHPTFYGGRLSV</sequence>
<dbReference type="Proteomes" id="UP000233551">
    <property type="component" value="Unassembled WGS sequence"/>
</dbReference>
<accession>A0A2I0J594</accession>